<dbReference type="RefSeq" id="WP_006363307.1">
    <property type="nucleotide sequence ID" value="NZ_GG700631.1"/>
</dbReference>
<reference evidence="6" key="1">
    <citation type="submission" date="2009-10" db="EMBL/GenBank/DDBJ databases">
        <authorList>
            <person name="Weinstock G."/>
            <person name="Sodergren E."/>
            <person name="Clifton S."/>
            <person name="Fulton L."/>
            <person name="Fulton B."/>
            <person name="Courtney L."/>
            <person name="Fronick C."/>
            <person name="Harrison M."/>
            <person name="Strong C."/>
            <person name="Farmer C."/>
            <person name="Delahaunty K."/>
            <person name="Markovic C."/>
            <person name="Hall O."/>
            <person name="Minx P."/>
            <person name="Tomlinson C."/>
            <person name="Mitreva M."/>
            <person name="Nelson J."/>
            <person name="Hou S."/>
            <person name="Wollam A."/>
            <person name="Pepin K.H."/>
            <person name="Johnson M."/>
            <person name="Bhonagiri V."/>
            <person name="Nash W.E."/>
            <person name="Warren W."/>
            <person name="Chinwalla A."/>
            <person name="Mardis E.R."/>
            <person name="Wilson R.K."/>
        </authorList>
    </citation>
    <scope>NUCLEOTIDE SEQUENCE [LARGE SCALE GENOMIC DNA]</scope>
    <source>
        <strain evidence="6">ATCC 700122</strain>
    </source>
</reference>
<dbReference type="HOGENOM" id="CLU_076847_2_1_11"/>
<evidence type="ECO:0000313" key="6">
    <source>
        <dbReference type="EMBL" id="EEZ60540.1"/>
    </source>
</evidence>
<organism evidence="6 7">
    <name type="scientific">Slackia exigua (strain ATCC 700122 / DSM 15923 / CIP 105133 / JCM 11022 / KCTC 5966 / S-7)</name>
    <dbReference type="NCBI Taxonomy" id="649764"/>
    <lineage>
        <taxon>Bacteria</taxon>
        <taxon>Bacillati</taxon>
        <taxon>Actinomycetota</taxon>
        <taxon>Coriobacteriia</taxon>
        <taxon>Eggerthellales</taxon>
        <taxon>Eggerthellaceae</taxon>
        <taxon>Slackia</taxon>
    </lineage>
</organism>
<dbReference type="STRING" id="649764.HMPREF0762_02019"/>
<protein>
    <submittedName>
        <fullName evidence="6">Cobalt transport protein</fullName>
    </submittedName>
</protein>
<dbReference type="EMBL" id="ACUX02000019">
    <property type="protein sequence ID" value="EEZ60540.1"/>
    <property type="molecule type" value="Genomic_DNA"/>
</dbReference>
<evidence type="ECO:0000256" key="1">
    <source>
        <dbReference type="ARBA" id="ARBA00004141"/>
    </source>
</evidence>
<evidence type="ECO:0000256" key="2">
    <source>
        <dbReference type="ARBA" id="ARBA00022692"/>
    </source>
</evidence>
<name>D0WJJ2_SLAES</name>
<keyword evidence="2 5" id="KW-0812">Transmembrane</keyword>
<dbReference type="eggNOG" id="COG0619">
    <property type="taxonomic scope" value="Bacteria"/>
</dbReference>
<keyword evidence="3 5" id="KW-1133">Transmembrane helix</keyword>
<proteinExistence type="predicted"/>
<dbReference type="Proteomes" id="UP000006001">
    <property type="component" value="Unassembled WGS sequence"/>
</dbReference>
<sequence>MSDGRSLKVPVKLCAFACVLACSTLTSALSMLYLPTLLSLIYVAMQGRTRLALSFAMTYAVLALLLFLIRFHGLHMIVFSEFHVLLLWSMSPVIVVGWDLVTTPPGDLSAFLSKMHAPVALILGVLVVFRFFPTMASELSSIVRSMRNRSLTAPSRMIAHPAASGEYVIVPLMLRCLQIADQLTVSAIARGAERNGIRSSYYGRPCEARDAIWLAVWMAGTALFLLVTGAKP</sequence>
<keyword evidence="4 5" id="KW-0472">Membrane</keyword>
<comment type="subcellular location">
    <subcellularLocation>
        <location evidence="1">Membrane</location>
        <topology evidence="1">Multi-pass membrane protein</topology>
    </subcellularLocation>
</comment>
<dbReference type="GeneID" id="85007959"/>
<feature type="transmembrane region" description="Helical" evidence="5">
    <location>
        <begin position="52"/>
        <end position="69"/>
    </location>
</feature>
<feature type="transmembrane region" description="Helical" evidence="5">
    <location>
        <begin position="211"/>
        <end position="230"/>
    </location>
</feature>
<keyword evidence="7" id="KW-1185">Reference proteome</keyword>
<dbReference type="GO" id="GO:0005886">
    <property type="term" value="C:plasma membrane"/>
    <property type="evidence" value="ECO:0007669"/>
    <property type="project" value="UniProtKB-ARBA"/>
</dbReference>
<evidence type="ECO:0000256" key="5">
    <source>
        <dbReference type="SAM" id="Phobius"/>
    </source>
</evidence>
<evidence type="ECO:0000256" key="3">
    <source>
        <dbReference type="ARBA" id="ARBA00022989"/>
    </source>
</evidence>
<evidence type="ECO:0000313" key="7">
    <source>
        <dbReference type="Proteomes" id="UP000006001"/>
    </source>
</evidence>
<dbReference type="Pfam" id="PF02361">
    <property type="entry name" value="CbiQ"/>
    <property type="match status" value="1"/>
</dbReference>
<dbReference type="OrthoDB" id="3172670at2"/>
<evidence type="ECO:0000256" key="4">
    <source>
        <dbReference type="ARBA" id="ARBA00023136"/>
    </source>
</evidence>
<gene>
    <name evidence="6" type="ORF">HMPREF0762_02019</name>
</gene>
<accession>D0WJJ2</accession>
<feature type="transmembrane region" description="Helical" evidence="5">
    <location>
        <begin position="118"/>
        <end position="139"/>
    </location>
</feature>
<dbReference type="AlphaFoldDB" id="D0WJJ2"/>
<dbReference type="InterPro" id="IPR003339">
    <property type="entry name" value="ABC/ECF_trnsptr_transmembrane"/>
</dbReference>
<feature type="transmembrane region" description="Helical" evidence="5">
    <location>
        <begin position="76"/>
        <end position="98"/>
    </location>
</feature>
<comment type="caution">
    <text evidence="6">The sequence shown here is derived from an EMBL/GenBank/DDBJ whole genome shotgun (WGS) entry which is preliminary data.</text>
</comment>
<dbReference type="CDD" id="cd16914">
    <property type="entry name" value="EcfT"/>
    <property type="match status" value="1"/>
</dbReference>